<dbReference type="RefSeq" id="WP_126921435.1">
    <property type="nucleotide sequence ID" value="NZ_ML133688.1"/>
</dbReference>
<keyword evidence="1" id="KW-0812">Transmembrane</keyword>
<dbReference type="EMBL" id="RJTH01000003">
    <property type="protein sequence ID" value="RUM25665.1"/>
    <property type="molecule type" value="Genomic_DNA"/>
</dbReference>
<feature type="transmembrane region" description="Helical" evidence="1">
    <location>
        <begin position="9"/>
        <end position="28"/>
    </location>
</feature>
<gene>
    <name evidence="3" type="ORF">EFQ99_13075</name>
</gene>
<dbReference type="Pfam" id="PF14358">
    <property type="entry name" value="DUF4405"/>
    <property type="match status" value="1"/>
</dbReference>
<reference evidence="4" key="1">
    <citation type="submission" date="2018-11" db="EMBL/GenBank/DDBJ databases">
        <title>Rhizobium chutanense sp. nov., isolated from root nodules of Phaseolus vulgaris in China.</title>
        <authorList>
            <person name="Huo Y."/>
        </authorList>
    </citation>
    <scope>NUCLEOTIDE SEQUENCE [LARGE SCALE GENOMIC DNA]</scope>
    <source>
        <strain evidence="4">CCBAU 65647</strain>
    </source>
</reference>
<feature type="domain" description="Flavinylation-associated cytochrome" evidence="2">
    <location>
        <begin position="78"/>
        <end position="130"/>
    </location>
</feature>
<protein>
    <submittedName>
        <fullName evidence="3">DUF4405 domain-containing protein</fullName>
    </submittedName>
</protein>
<comment type="caution">
    <text evidence="3">The sequence shown here is derived from an EMBL/GenBank/DDBJ whole genome shotgun (WGS) entry which is preliminary data.</text>
</comment>
<evidence type="ECO:0000313" key="3">
    <source>
        <dbReference type="EMBL" id="RUM25665.1"/>
    </source>
</evidence>
<feature type="transmembrane region" description="Helical" evidence="1">
    <location>
        <begin position="111"/>
        <end position="131"/>
    </location>
</feature>
<evidence type="ECO:0000313" key="4">
    <source>
        <dbReference type="Proteomes" id="UP000278823"/>
    </source>
</evidence>
<dbReference type="Proteomes" id="UP000278823">
    <property type="component" value="Unassembled WGS sequence"/>
</dbReference>
<keyword evidence="4" id="KW-1185">Reference proteome</keyword>
<feature type="transmembrane region" description="Helical" evidence="1">
    <location>
        <begin position="194"/>
        <end position="215"/>
    </location>
</feature>
<name>A0A3S0SRH4_9HYPH</name>
<dbReference type="OrthoDB" id="9779183at2"/>
<evidence type="ECO:0000256" key="1">
    <source>
        <dbReference type="SAM" id="Phobius"/>
    </source>
</evidence>
<accession>A0A3S0SRH4</accession>
<sequence>MSPLFLIRLVLDFTAAGLLLVALAYWWLDNTSHELIGTGMFILLVSHNVFNRRWWARLPKAARGRQSLLTIASNISIGLAMAALLMTSVMISRSVFAFVPLNGGPTAREIHILAAYWAFMLAAVHLGLHWSMIMGVTGKLLRVGPPDAIRTAALRGVAGAIAACGIHGMVVVGIGDRLVGRPSIDFWDFQESTVGFFLHHIAILGAWACAAHYAAGWLRWAGGVRRVTDAGE</sequence>
<feature type="transmembrane region" description="Helical" evidence="1">
    <location>
        <begin position="34"/>
        <end position="50"/>
    </location>
</feature>
<feature type="transmembrane region" description="Helical" evidence="1">
    <location>
        <begin position="152"/>
        <end position="174"/>
    </location>
</feature>
<evidence type="ECO:0000259" key="2">
    <source>
        <dbReference type="Pfam" id="PF14358"/>
    </source>
</evidence>
<organism evidence="3 4">
    <name type="scientific">Rhizobium vallis</name>
    <dbReference type="NCBI Taxonomy" id="634290"/>
    <lineage>
        <taxon>Bacteria</taxon>
        <taxon>Pseudomonadati</taxon>
        <taxon>Pseudomonadota</taxon>
        <taxon>Alphaproteobacteria</taxon>
        <taxon>Hyphomicrobiales</taxon>
        <taxon>Rhizobiaceae</taxon>
        <taxon>Rhizobium/Agrobacterium group</taxon>
        <taxon>Rhizobium</taxon>
    </lineage>
</organism>
<keyword evidence="1" id="KW-0472">Membrane</keyword>
<feature type="transmembrane region" description="Helical" evidence="1">
    <location>
        <begin position="71"/>
        <end position="91"/>
    </location>
</feature>
<proteinExistence type="predicted"/>
<dbReference type="AlphaFoldDB" id="A0A3S0SRH4"/>
<dbReference type="InterPro" id="IPR025517">
    <property type="entry name" value="DUF4405"/>
</dbReference>
<keyword evidence="1" id="KW-1133">Transmembrane helix</keyword>